<comment type="caution">
    <text evidence="1">The sequence shown here is derived from an EMBL/GenBank/DDBJ whole genome shotgun (WGS) entry which is preliminary data.</text>
</comment>
<dbReference type="EMBL" id="JALBCA010000044">
    <property type="protein sequence ID" value="KAI2386851.1"/>
    <property type="molecule type" value="Genomic_DNA"/>
</dbReference>
<reference evidence="1" key="1">
    <citation type="journal article" date="2022" name="bioRxiv">
        <title>Population genetic analysis of Ophidiomyces ophidiicola, the causative agent of snake fungal disease, indicates recent introductions to the USA.</title>
        <authorList>
            <person name="Ladner J.T."/>
            <person name="Palmer J.M."/>
            <person name="Ettinger C.L."/>
            <person name="Stajich J.E."/>
            <person name="Farrell T.M."/>
            <person name="Glorioso B.M."/>
            <person name="Lawson B."/>
            <person name="Price S.J."/>
            <person name="Stengle A.G."/>
            <person name="Grear D.A."/>
            <person name="Lorch J.M."/>
        </authorList>
    </citation>
    <scope>NUCLEOTIDE SEQUENCE</scope>
    <source>
        <strain evidence="1">NWHC 24266-5</strain>
    </source>
</reference>
<gene>
    <name evidence="1" type="ORF">LOY88_003408</name>
</gene>
<organism evidence="1">
    <name type="scientific">Ophidiomyces ophidiicola</name>
    <dbReference type="NCBI Taxonomy" id="1387563"/>
    <lineage>
        <taxon>Eukaryota</taxon>
        <taxon>Fungi</taxon>
        <taxon>Dikarya</taxon>
        <taxon>Ascomycota</taxon>
        <taxon>Pezizomycotina</taxon>
        <taxon>Eurotiomycetes</taxon>
        <taxon>Eurotiomycetidae</taxon>
        <taxon>Onygenales</taxon>
        <taxon>Onygenaceae</taxon>
        <taxon>Ophidiomyces</taxon>
    </lineage>
</organism>
<proteinExistence type="predicted"/>
<protein>
    <submittedName>
        <fullName evidence="1">Uncharacterized protein</fullName>
    </submittedName>
</protein>
<accession>A0ACB8UX21</accession>
<name>A0ACB8UX21_9EURO</name>
<sequence length="544" mass="61798">MSVTAVAPVLRDHGLAILAISAAVFAFYKTFLAASLPKDIPLVREKPGRKGFSLRTRISFYLDCSRLYRDVWDKFSKKGKPVVVPTLGPRKEIFLPHSSIKWAISQPANILGMWEAFNDNFQLQSSLGDEKYMLDTWVHHLTRHVLTGELENHIMPVYEELQLAIDARLGHNTEEWRTLDLLDTMRMIGNQAGSRFGVGLPSCRDEEYLRTIMDTIDGVLANAGIIGLLPSFLRPVAAPVVCWGTRKGVAKLEAKCDPVFKERIAYMESNPDETNDPGDFLQKMLRYAHQKRPEELATDQMTRRLLVANLGFTYLAGFAMCNMLLNILASDSTYNTVDVLRQEAETFLNSATSHSELWKRKSTSRMVYVDSVARETLRLNNLPTRTLARQVMVDGLKTDDGTPLPRGSFVSFVSQPMHTDAEHFENPNTFDPFRFVRLRKEEAEAKGSKASTEAGGAWSQHSFLSTANLLVFGRGRNSCAGRFLLDFELKMMISYLLTNYDIKFPDEYQNKRPANRWLLEFIFPDKRAKIQVRRRKPVAVNSEK</sequence>
<evidence type="ECO:0000313" key="1">
    <source>
        <dbReference type="EMBL" id="KAI2386851.1"/>
    </source>
</evidence>